<evidence type="ECO:0000313" key="3">
    <source>
        <dbReference type="Proteomes" id="UP000659172"/>
    </source>
</evidence>
<comment type="caution">
    <text evidence="2">The sequence shown here is derived from an EMBL/GenBank/DDBJ whole genome shotgun (WGS) entry which is preliminary data.</text>
</comment>
<organism evidence="2 3">
    <name type="scientific">Mycoplana rhizolycopersici</name>
    <dbReference type="NCBI Taxonomy" id="2746702"/>
    <lineage>
        <taxon>Bacteria</taxon>
        <taxon>Pseudomonadati</taxon>
        <taxon>Pseudomonadota</taxon>
        <taxon>Alphaproteobacteria</taxon>
        <taxon>Hyphomicrobiales</taxon>
        <taxon>Rhizobiaceae</taxon>
        <taxon>Mycoplana</taxon>
    </lineage>
</organism>
<feature type="transmembrane region" description="Helical" evidence="1">
    <location>
        <begin position="42"/>
        <end position="61"/>
    </location>
</feature>
<dbReference type="Pfam" id="PF10003">
    <property type="entry name" value="DUF2244"/>
    <property type="match status" value="1"/>
</dbReference>
<gene>
    <name evidence="2" type="ORF">HV823_15930</name>
</gene>
<evidence type="ECO:0000313" key="2">
    <source>
        <dbReference type="EMBL" id="NVP56744.1"/>
    </source>
</evidence>
<name>A0ABX2QKC3_9HYPH</name>
<proteinExistence type="predicted"/>
<feature type="transmembrane region" description="Helical" evidence="1">
    <location>
        <begin position="67"/>
        <end position="84"/>
    </location>
</feature>
<keyword evidence="1" id="KW-0812">Transmembrane</keyword>
<sequence length="176" mass="19795">MSDGNDDISLDDRGLNDRPLNDRPVFFAELRPHRSLGQRGHFVFFLIAGMLTVAHMAIFLVSGAWPIVMFFGADFLILFGAFWLNNRAARACELVEVSRTSISIRKRAPSGFETAHEFNPFWARFKVSRKEEIGITDMSVSGQGRRTDVGSFLHLDDRERFAATFAGALARVKRGL</sequence>
<dbReference type="PIRSF" id="PIRSF032162">
    <property type="entry name" value="UCP032162_imp"/>
    <property type="match status" value="1"/>
</dbReference>
<keyword evidence="1" id="KW-1133">Transmembrane helix</keyword>
<dbReference type="Proteomes" id="UP000659172">
    <property type="component" value="Unassembled WGS sequence"/>
</dbReference>
<evidence type="ECO:0000256" key="1">
    <source>
        <dbReference type="SAM" id="Phobius"/>
    </source>
</evidence>
<dbReference type="InterPro" id="IPR019253">
    <property type="entry name" value="DUF2244_TM"/>
</dbReference>
<protein>
    <submittedName>
        <fullName evidence="2">DUF2244 domain-containing protein</fullName>
    </submittedName>
</protein>
<keyword evidence="3" id="KW-1185">Reference proteome</keyword>
<dbReference type="EMBL" id="JABXYK010000009">
    <property type="protein sequence ID" value="NVP56744.1"/>
    <property type="molecule type" value="Genomic_DNA"/>
</dbReference>
<dbReference type="InterPro" id="IPR016990">
    <property type="entry name" value="UCP032162_TM"/>
</dbReference>
<keyword evidence="1" id="KW-0472">Membrane</keyword>
<reference evidence="2 3" key="1">
    <citation type="submission" date="2020-06" db="EMBL/GenBank/DDBJ databases">
        <title>Rhizobium sp.nov. isolated from the tomato plant.</title>
        <authorList>
            <person name="Thin K.K."/>
            <person name="Zhang X."/>
            <person name="He S."/>
        </authorList>
    </citation>
    <scope>NUCLEOTIDE SEQUENCE [LARGE SCALE GENOMIC DNA]</scope>
    <source>
        <strain evidence="2 3">DBTS2</strain>
    </source>
</reference>
<accession>A0ABX2QKC3</accession>